<proteinExistence type="predicted"/>
<dbReference type="EMBL" id="CP030850">
    <property type="protein sequence ID" value="AXE18152.1"/>
    <property type="molecule type" value="Genomic_DNA"/>
</dbReference>
<accession>A0A344THN1</accession>
<reference evidence="1 2" key="1">
    <citation type="submission" date="2018-07" db="EMBL/GenBank/DDBJ databases">
        <title>Genome sequencing of Runella.</title>
        <authorList>
            <person name="Baek M.-G."/>
            <person name="Yi H."/>
        </authorList>
    </citation>
    <scope>NUCLEOTIDE SEQUENCE [LARGE SCALE GENOMIC DNA]</scope>
    <source>
        <strain evidence="1 2">HYN0085</strain>
    </source>
</reference>
<dbReference type="OrthoDB" id="1467917at2"/>
<dbReference type="KEGG" id="run:DR864_10580"/>
<sequence>MVPSNWEKVFETSFQHRAEIVREYLEQQGISAVIINKQDSSYHFGKCELYVPVKDAIIAKTIVVNEISFG</sequence>
<keyword evidence="2" id="KW-1185">Reference proteome</keyword>
<dbReference type="AlphaFoldDB" id="A0A344THN1"/>
<organism evidence="1 2">
    <name type="scientific">Runella rosea</name>
    <dbReference type="NCBI Taxonomy" id="2259595"/>
    <lineage>
        <taxon>Bacteria</taxon>
        <taxon>Pseudomonadati</taxon>
        <taxon>Bacteroidota</taxon>
        <taxon>Cytophagia</taxon>
        <taxon>Cytophagales</taxon>
        <taxon>Spirosomataceae</taxon>
        <taxon>Runella</taxon>
    </lineage>
</organism>
<dbReference type="Proteomes" id="UP000251993">
    <property type="component" value="Chromosome"/>
</dbReference>
<dbReference type="RefSeq" id="WP_114066937.1">
    <property type="nucleotide sequence ID" value="NZ_CP030850.1"/>
</dbReference>
<gene>
    <name evidence="1" type="ORF">DR864_10580</name>
</gene>
<protein>
    <submittedName>
        <fullName evidence="1">DUF2007 domain-containing protein</fullName>
    </submittedName>
</protein>
<name>A0A344THN1_9BACT</name>
<evidence type="ECO:0000313" key="2">
    <source>
        <dbReference type="Proteomes" id="UP000251993"/>
    </source>
</evidence>
<evidence type="ECO:0000313" key="1">
    <source>
        <dbReference type="EMBL" id="AXE18152.1"/>
    </source>
</evidence>